<feature type="signal peptide" evidence="1">
    <location>
        <begin position="1"/>
        <end position="22"/>
    </location>
</feature>
<evidence type="ECO:0008006" key="4">
    <source>
        <dbReference type="Google" id="ProtNLM"/>
    </source>
</evidence>
<dbReference type="Proteomes" id="UP000306631">
    <property type="component" value="Unassembled WGS sequence"/>
</dbReference>
<protein>
    <recommendedName>
        <fullName evidence="4">Secreted protein</fullName>
    </recommendedName>
</protein>
<keyword evidence="1" id="KW-0732">Signal</keyword>
<reference evidence="2 3" key="1">
    <citation type="submission" date="2019-04" db="EMBL/GenBank/DDBJ databases">
        <title>Microbes associate with the intestines of laboratory mice.</title>
        <authorList>
            <person name="Navarre W."/>
            <person name="Wong E."/>
            <person name="Huang K."/>
            <person name="Tropini C."/>
            <person name="Ng K."/>
            <person name="Yu B."/>
        </authorList>
    </citation>
    <scope>NUCLEOTIDE SEQUENCE [LARGE SCALE GENOMIC DNA]</scope>
    <source>
        <strain evidence="2 3">NM62_B4-13</strain>
    </source>
</reference>
<organism evidence="2 3">
    <name type="scientific">Stenotrophomonas maltophilia</name>
    <name type="common">Pseudomonas maltophilia</name>
    <name type="synonym">Xanthomonas maltophilia</name>
    <dbReference type="NCBI Taxonomy" id="40324"/>
    <lineage>
        <taxon>Bacteria</taxon>
        <taxon>Pseudomonadati</taxon>
        <taxon>Pseudomonadota</taxon>
        <taxon>Gammaproteobacteria</taxon>
        <taxon>Lysobacterales</taxon>
        <taxon>Lysobacteraceae</taxon>
        <taxon>Stenotrophomonas</taxon>
        <taxon>Stenotrophomonas maltophilia group</taxon>
    </lineage>
</organism>
<evidence type="ECO:0000256" key="1">
    <source>
        <dbReference type="SAM" id="SignalP"/>
    </source>
</evidence>
<dbReference type="EMBL" id="SRYW01000016">
    <property type="protein sequence ID" value="TGY32412.1"/>
    <property type="molecule type" value="Genomic_DNA"/>
</dbReference>
<dbReference type="RefSeq" id="WP_136006418.1">
    <property type="nucleotide sequence ID" value="NZ_SRYW01000016.1"/>
</dbReference>
<evidence type="ECO:0000313" key="2">
    <source>
        <dbReference type="EMBL" id="TGY32412.1"/>
    </source>
</evidence>
<gene>
    <name evidence="2" type="ORF">E5352_15735</name>
</gene>
<feature type="chain" id="PRO_5020493097" description="Secreted protein" evidence="1">
    <location>
        <begin position="23"/>
        <end position="132"/>
    </location>
</feature>
<accession>A0A4S2CVD7</accession>
<comment type="caution">
    <text evidence="2">The sequence shown here is derived from an EMBL/GenBank/DDBJ whole genome shotgun (WGS) entry which is preliminary data.</text>
</comment>
<proteinExistence type="predicted"/>
<dbReference type="AlphaFoldDB" id="A0A4S2CVD7"/>
<name>A0A4S2CVD7_STEMA</name>
<evidence type="ECO:0000313" key="3">
    <source>
        <dbReference type="Proteomes" id="UP000306631"/>
    </source>
</evidence>
<sequence>MIRRLRWGTGALACLLAGSALADAQHIPCGRYVVGEDGPALEVVGRGTVVYPFPPDDPTYFRLEPDGAHWRLTGLGDGRQYRIDYDATDQTLVNDGQRYRLREAATCADWTAPAEDAAPLPVTPVGNAGPVP</sequence>